<dbReference type="InterPro" id="IPR001245">
    <property type="entry name" value="Ser-Thr/Tyr_kinase_cat_dom"/>
</dbReference>
<feature type="binding site" evidence="5">
    <location>
        <position position="321"/>
    </location>
    <ligand>
        <name>ATP</name>
        <dbReference type="ChEBI" id="CHEBI:30616"/>
    </ligand>
</feature>
<keyword evidence="2 5" id="KW-0547">Nucleotide-binding</keyword>
<protein>
    <submittedName>
        <fullName evidence="7">Kinase-like domain-containing protein</fullName>
    </submittedName>
</protein>
<dbReference type="PROSITE" id="PS00107">
    <property type="entry name" value="PROTEIN_KINASE_ATP"/>
    <property type="match status" value="1"/>
</dbReference>
<name>A0A397W6D1_9GLOM</name>
<dbReference type="PANTHER" id="PTHR44329:SF288">
    <property type="entry name" value="MITOGEN-ACTIVATED PROTEIN KINASE KINASE KINASE 20"/>
    <property type="match status" value="1"/>
</dbReference>
<keyword evidence="4 5" id="KW-0067">ATP-binding</keyword>
<dbReference type="InterPro" id="IPR011990">
    <property type="entry name" value="TPR-like_helical_dom_sf"/>
</dbReference>
<evidence type="ECO:0000256" key="1">
    <source>
        <dbReference type="ARBA" id="ARBA00022679"/>
    </source>
</evidence>
<dbReference type="Proteomes" id="UP000266673">
    <property type="component" value="Unassembled WGS sequence"/>
</dbReference>
<dbReference type="AlphaFoldDB" id="A0A397W6D1"/>
<dbReference type="PROSITE" id="PS50011">
    <property type="entry name" value="PROTEIN_KINASE_DOM"/>
    <property type="match status" value="1"/>
</dbReference>
<keyword evidence="1" id="KW-0808">Transferase</keyword>
<dbReference type="GO" id="GO:0004674">
    <property type="term" value="F:protein serine/threonine kinase activity"/>
    <property type="evidence" value="ECO:0007669"/>
    <property type="project" value="TreeGrafter"/>
</dbReference>
<dbReference type="PRINTS" id="PR00109">
    <property type="entry name" value="TYRKINASE"/>
</dbReference>
<dbReference type="InterPro" id="IPR006597">
    <property type="entry name" value="Sel1-like"/>
</dbReference>
<comment type="caution">
    <text evidence="7">The sequence shown here is derived from an EMBL/GenBank/DDBJ whole genome shotgun (WGS) entry which is preliminary data.</text>
</comment>
<reference evidence="7 8" key="1">
    <citation type="submission" date="2018-06" db="EMBL/GenBank/DDBJ databases">
        <title>Comparative genomics reveals the genomic features of Rhizophagus irregularis, R. cerebriforme, R. diaphanum and Gigaspora rosea, and their symbiotic lifestyle signature.</title>
        <authorList>
            <person name="Morin E."/>
            <person name="San Clemente H."/>
            <person name="Chen E.C.H."/>
            <person name="De La Providencia I."/>
            <person name="Hainaut M."/>
            <person name="Kuo A."/>
            <person name="Kohler A."/>
            <person name="Murat C."/>
            <person name="Tang N."/>
            <person name="Roy S."/>
            <person name="Loubradou J."/>
            <person name="Henrissat B."/>
            <person name="Grigoriev I.V."/>
            <person name="Corradi N."/>
            <person name="Roux C."/>
            <person name="Martin F.M."/>
        </authorList>
    </citation>
    <scope>NUCLEOTIDE SEQUENCE [LARGE SCALE GENOMIC DNA]</scope>
    <source>
        <strain evidence="7 8">DAOM 194757</strain>
    </source>
</reference>
<feature type="domain" description="Protein kinase" evidence="6">
    <location>
        <begin position="289"/>
        <end position="584"/>
    </location>
</feature>
<keyword evidence="3 7" id="KW-0418">Kinase</keyword>
<dbReference type="STRING" id="44941.A0A397W6D1"/>
<dbReference type="Pfam" id="PF07714">
    <property type="entry name" value="PK_Tyr_Ser-Thr"/>
    <property type="match status" value="1"/>
</dbReference>
<gene>
    <name evidence="7" type="ORF">C2G38_2154906</name>
</gene>
<evidence type="ECO:0000256" key="5">
    <source>
        <dbReference type="PROSITE-ProRule" id="PRU10141"/>
    </source>
</evidence>
<dbReference type="SUPFAM" id="SSF81901">
    <property type="entry name" value="HCP-like"/>
    <property type="match status" value="1"/>
</dbReference>
<dbReference type="InterPro" id="IPR011009">
    <property type="entry name" value="Kinase-like_dom_sf"/>
</dbReference>
<dbReference type="InterPro" id="IPR000719">
    <property type="entry name" value="Prot_kinase_dom"/>
</dbReference>
<keyword evidence="8" id="KW-1185">Reference proteome</keyword>
<proteinExistence type="predicted"/>
<sequence length="656" mass="76765">MSSYNNLFVNQQEKIVSSLDITQVTNYDIQLYSEDNKFQDLSHDFQNEIIKEMCNLYNEKRLENKDHSLILDILEQFLIKNKQIPIDIINICLNDNINPTVQIILADCYRFGKWVEKNEHKAFINYQKSSGMGSALGFYEVAACYFYGIGVEKDEHKAFNYAQKSADIGDADAANSAEMGNAKGMKNVGYCYQYGIGVEKDETKAIIYYQKSAEMGYVSAMSRVTECYRCGIGTIRDLDKSRYWYQRSRENYLTLVEKEWIHNLEIEDDLKKIFIESKYQFSWISFDEFKNIEMIGRGGFATVYRAEWFERQHMDRHVALKLFHNSNNYHKEFIREVGNLIIFIDYIIQDLSQKLTIQIYNSFNNKLKAYCDIGLKDPTFLRCFGVSKDKASKNYFLVMEYALEGCLRKNLYAISQMDWRDKLNLLQCIAYDLLIIHSQDLIHRDLHSGNILLNSLKSAYIADLGLSITANIASKSNWDGIYGILPYIAPEILNQYPYTKESDIYSFGIILWEILYGKPVPFGQKSELQFQLQVCNGLRPHIYENTAICYADLMKKCWNMDPKKRPTAKEIYDTFAEWQNNEIILLELSEYDKKLQDIKNEDMQIDNKQNYRSSFISFNSSYKYQGSKLRELGIPEIWNNQSNSHSFETKENSREH</sequence>
<dbReference type="InterPro" id="IPR017441">
    <property type="entry name" value="Protein_kinase_ATP_BS"/>
</dbReference>
<evidence type="ECO:0000259" key="6">
    <source>
        <dbReference type="PROSITE" id="PS50011"/>
    </source>
</evidence>
<evidence type="ECO:0000313" key="7">
    <source>
        <dbReference type="EMBL" id="RIB29641.1"/>
    </source>
</evidence>
<dbReference type="PANTHER" id="PTHR44329">
    <property type="entry name" value="SERINE/THREONINE-PROTEIN KINASE TNNI3K-RELATED"/>
    <property type="match status" value="1"/>
</dbReference>
<evidence type="ECO:0000256" key="2">
    <source>
        <dbReference type="ARBA" id="ARBA00022741"/>
    </source>
</evidence>
<dbReference type="GO" id="GO:0005524">
    <property type="term" value="F:ATP binding"/>
    <property type="evidence" value="ECO:0007669"/>
    <property type="project" value="UniProtKB-UniRule"/>
</dbReference>
<dbReference type="SUPFAM" id="SSF56112">
    <property type="entry name" value="Protein kinase-like (PK-like)"/>
    <property type="match status" value="1"/>
</dbReference>
<dbReference type="Gene3D" id="1.10.510.10">
    <property type="entry name" value="Transferase(Phosphotransferase) domain 1"/>
    <property type="match status" value="1"/>
</dbReference>
<evidence type="ECO:0000313" key="8">
    <source>
        <dbReference type="Proteomes" id="UP000266673"/>
    </source>
</evidence>
<dbReference type="Pfam" id="PF08238">
    <property type="entry name" value="Sel1"/>
    <property type="match status" value="4"/>
</dbReference>
<dbReference type="InterPro" id="IPR051681">
    <property type="entry name" value="Ser/Thr_Kinases-Pseudokinases"/>
</dbReference>
<dbReference type="Gene3D" id="1.25.40.10">
    <property type="entry name" value="Tetratricopeptide repeat domain"/>
    <property type="match status" value="2"/>
</dbReference>
<evidence type="ECO:0000256" key="4">
    <source>
        <dbReference type="ARBA" id="ARBA00022840"/>
    </source>
</evidence>
<accession>A0A397W6D1</accession>
<evidence type="ECO:0000256" key="3">
    <source>
        <dbReference type="ARBA" id="ARBA00022777"/>
    </source>
</evidence>
<dbReference type="SMART" id="SM00671">
    <property type="entry name" value="SEL1"/>
    <property type="match status" value="4"/>
</dbReference>
<organism evidence="7 8">
    <name type="scientific">Gigaspora rosea</name>
    <dbReference type="NCBI Taxonomy" id="44941"/>
    <lineage>
        <taxon>Eukaryota</taxon>
        <taxon>Fungi</taxon>
        <taxon>Fungi incertae sedis</taxon>
        <taxon>Mucoromycota</taxon>
        <taxon>Glomeromycotina</taxon>
        <taxon>Glomeromycetes</taxon>
        <taxon>Diversisporales</taxon>
        <taxon>Gigasporaceae</taxon>
        <taxon>Gigaspora</taxon>
    </lineage>
</organism>
<dbReference type="EMBL" id="QKWP01000033">
    <property type="protein sequence ID" value="RIB29641.1"/>
    <property type="molecule type" value="Genomic_DNA"/>
</dbReference>